<dbReference type="InterPro" id="IPR003593">
    <property type="entry name" value="AAA+_ATPase"/>
</dbReference>
<dbReference type="RefSeq" id="WP_087488259.1">
    <property type="nucleotide sequence ID" value="NZ_CP015579.1"/>
</dbReference>
<dbReference type="SUPFAM" id="SSF50331">
    <property type="entry name" value="MOP-like"/>
    <property type="match status" value="1"/>
</dbReference>
<dbReference type="InterPro" id="IPR003439">
    <property type="entry name" value="ABC_transporter-like_ATP-bd"/>
</dbReference>
<dbReference type="Gene3D" id="2.40.50.100">
    <property type="match status" value="1"/>
</dbReference>
<dbReference type="InterPro" id="IPR013611">
    <property type="entry name" value="Transp-assoc_OB_typ2"/>
</dbReference>
<dbReference type="EMBL" id="CP015579">
    <property type="protein sequence ID" value="ARU93898.1"/>
    <property type="molecule type" value="Genomic_DNA"/>
</dbReference>
<dbReference type="AlphaFoldDB" id="A0A1Y0L8D1"/>
<dbReference type="EMBL" id="CP015581">
    <property type="protein sequence ID" value="ARU97936.1"/>
    <property type="molecule type" value="Genomic_DNA"/>
</dbReference>
<dbReference type="InterPro" id="IPR017871">
    <property type="entry name" value="ABC_transporter-like_CS"/>
</dbReference>
<keyword evidence="11" id="KW-1185">Reference proteome</keyword>
<evidence type="ECO:0000313" key="12">
    <source>
        <dbReference type="Proteomes" id="UP000195814"/>
    </source>
</evidence>
<dbReference type="PROSITE" id="PS00211">
    <property type="entry name" value="ABC_TRANSPORTER_1"/>
    <property type="match status" value="1"/>
</dbReference>
<keyword evidence="7" id="KW-0472">Membrane</keyword>
<keyword evidence="2" id="KW-0813">Transport</keyword>
<dbReference type="OrthoDB" id="9802264at2"/>
<dbReference type="GO" id="GO:0140359">
    <property type="term" value="F:ABC-type transporter activity"/>
    <property type="evidence" value="ECO:0007669"/>
    <property type="project" value="UniProtKB-ARBA"/>
</dbReference>
<dbReference type="Proteomes" id="UP000195814">
    <property type="component" value="Chromosome"/>
</dbReference>
<feature type="domain" description="ABC transporter" evidence="8">
    <location>
        <begin position="4"/>
        <end position="234"/>
    </location>
</feature>
<dbReference type="PANTHER" id="PTHR43875:SF15">
    <property type="entry name" value="TREHALOSE IMPORT ATP-BINDING PROTEIN SUGC"/>
    <property type="match status" value="1"/>
</dbReference>
<evidence type="ECO:0000256" key="6">
    <source>
        <dbReference type="ARBA" id="ARBA00022967"/>
    </source>
</evidence>
<keyword evidence="5 9" id="KW-0067">ATP-binding</keyword>
<dbReference type="PANTHER" id="PTHR43875">
    <property type="entry name" value="MALTODEXTRIN IMPORT ATP-BINDING PROTEIN MSMX"/>
    <property type="match status" value="1"/>
</dbReference>
<dbReference type="SMART" id="SM00382">
    <property type="entry name" value="AAA"/>
    <property type="match status" value="1"/>
</dbReference>
<organism evidence="9 12">
    <name type="scientific">Tatumella citrea</name>
    <name type="common">Pantoea citrea</name>
    <dbReference type="NCBI Taxonomy" id="53336"/>
    <lineage>
        <taxon>Bacteria</taxon>
        <taxon>Pseudomonadati</taxon>
        <taxon>Pseudomonadota</taxon>
        <taxon>Gammaproteobacteria</taxon>
        <taxon>Enterobacterales</taxon>
        <taxon>Erwiniaceae</taxon>
        <taxon>Tatumella</taxon>
    </lineage>
</organism>
<sequence>MTYLVLHQLQTTRGHKVILNDMNFQVAEGEFMAILGPSGCGKTTLLRTLAGLETADHGQIYLQQQEVGHLPPSQRKLSMVFQSYALFPHLSIRENLLFGLRARREDKQSFQQRLNEVVELLELGNYLDRRPGELSGGQQQRVALGRAIIARPKLCLMDEPLSNLDARLRQTMRREIRQLQQKLGLTMLYVTHDQTEAMSMADRILLMNQGRTEQLGTPAELYLQPASEFVAGFIGAPPMNLFPLSLVNPQRCFPPTVADAESVTLGLRAESLTLTAPTDGRLKVTIISHEFMGADTRILCQPQGNHAVLTVKMNGLRHFTPGTLAGLDWPAQAEYRFDRSTGLRIPGPVSTTDHGLTFHAFS</sequence>
<name>A0A1Y0L8D1_TATCI</name>
<evidence type="ECO:0000256" key="5">
    <source>
        <dbReference type="ARBA" id="ARBA00022840"/>
    </source>
</evidence>
<dbReference type="GO" id="GO:0055052">
    <property type="term" value="C:ATP-binding cassette (ABC) transporter complex, substrate-binding subunit-containing"/>
    <property type="evidence" value="ECO:0007669"/>
    <property type="project" value="TreeGrafter"/>
</dbReference>
<evidence type="ECO:0000256" key="4">
    <source>
        <dbReference type="ARBA" id="ARBA00022741"/>
    </source>
</evidence>
<evidence type="ECO:0000313" key="9">
    <source>
        <dbReference type="EMBL" id="ARU93898.1"/>
    </source>
</evidence>
<dbReference type="Pfam" id="PF08402">
    <property type="entry name" value="TOBE_2"/>
    <property type="match status" value="1"/>
</dbReference>
<evidence type="ECO:0000256" key="3">
    <source>
        <dbReference type="ARBA" id="ARBA00022475"/>
    </source>
</evidence>
<dbReference type="GO" id="GO:0005524">
    <property type="term" value="F:ATP binding"/>
    <property type="evidence" value="ECO:0007669"/>
    <property type="project" value="UniProtKB-KW"/>
</dbReference>
<keyword evidence="4" id="KW-0547">Nucleotide-binding</keyword>
<dbReference type="KEGG" id="tci:A7K98_08995"/>
<dbReference type="PROSITE" id="PS50893">
    <property type="entry name" value="ABC_TRANSPORTER_2"/>
    <property type="match status" value="1"/>
</dbReference>
<evidence type="ECO:0000256" key="2">
    <source>
        <dbReference type="ARBA" id="ARBA00022448"/>
    </source>
</evidence>
<evidence type="ECO:0000256" key="1">
    <source>
        <dbReference type="ARBA" id="ARBA00006526"/>
    </source>
</evidence>
<keyword evidence="6" id="KW-1278">Translocase</keyword>
<gene>
    <name evidence="9" type="ORF">A7K98_08995</name>
    <name evidence="10" type="ORF">A7K99_08995</name>
</gene>
<keyword evidence="3" id="KW-1003">Cell membrane</keyword>
<dbReference type="Proteomes" id="UP000195729">
    <property type="component" value="Chromosome"/>
</dbReference>
<dbReference type="Gene3D" id="3.40.50.300">
    <property type="entry name" value="P-loop containing nucleotide triphosphate hydrolases"/>
    <property type="match status" value="1"/>
</dbReference>
<dbReference type="InterPro" id="IPR027417">
    <property type="entry name" value="P-loop_NTPase"/>
</dbReference>
<accession>A0A1Y0L8D1</accession>
<reference evidence="11 12" key="1">
    <citation type="submission" date="2016-05" db="EMBL/GenBank/DDBJ databases">
        <title>Complete genome sequence of two 2,5-diketo-D-glunonic acid producing strain Tatumella citrea.</title>
        <authorList>
            <person name="Duan C."/>
            <person name="Yang J."/>
            <person name="Yang S."/>
        </authorList>
    </citation>
    <scope>NUCLEOTIDE SEQUENCE [LARGE SCALE GENOMIC DNA]</scope>
    <source>
        <strain evidence="10 11">ATCC 39140</strain>
        <strain evidence="9 12">DSM 13699</strain>
    </source>
</reference>
<evidence type="ECO:0000313" key="11">
    <source>
        <dbReference type="Proteomes" id="UP000195729"/>
    </source>
</evidence>
<protein>
    <submittedName>
        <fullName evidence="9">ABC transporter ATP-binding protein</fullName>
    </submittedName>
</protein>
<dbReference type="Pfam" id="PF00005">
    <property type="entry name" value="ABC_tran"/>
    <property type="match status" value="1"/>
</dbReference>
<evidence type="ECO:0000259" key="8">
    <source>
        <dbReference type="PROSITE" id="PS50893"/>
    </source>
</evidence>
<proteinExistence type="inferred from homology"/>
<dbReference type="InterPro" id="IPR047641">
    <property type="entry name" value="ABC_transpr_MalK/UgpC-like"/>
</dbReference>
<comment type="similarity">
    <text evidence="1">Belongs to the ABC transporter superfamily. Drug exporter-2 (TC 3.A.1.117) family.</text>
</comment>
<evidence type="ECO:0000256" key="7">
    <source>
        <dbReference type="ARBA" id="ARBA00023136"/>
    </source>
</evidence>
<dbReference type="SUPFAM" id="SSF52540">
    <property type="entry name" value="P-loop containing nucleoside triphosphate hydrolases"/>
    <property type="match status" value="1"/>
</dbReference>
<dbReference type="InterPro" id="IPR008995">
    <property type="entry name" value="Mo/tungstate-bd_C_term_dom"/>
</dbReference>
<evidence type="ECO:0000313" key="10">
    <source>
        <dbReference type="EMBL" id="ARU97936.1"/>
    </source>
</evidence>
<dbReference type="GO" id="GO:0016887">
    <property type="term" value="F:ATP hydrolysis activity"/>
    <property type="evidence" value="ECO:0007669"/>
    <property type="project" value="InterPro"/>
</dbReference>
<dbReference type="FunFam" id="3.40.50.300:FF:000042">
    <property type="entry name" value="Maltose/maltodextrin ABC transporter, ATP-binding protein"/>
    <property type="match status" value="1"/>
</dbReference>